<feature type="domain" description="C2H2-type" evidence="3">
    <location>
        <begin position="512"/>
        <end position="535"/>
    </location>
</feature>
<feature type="region of interest" description="Disordered" evidence="2">
    <location>
        <begin position="446"/>
        <end position="511"/>
    </location>
</feature>
<dbReference type="RefSeq" id="XP_021883450.1">
    <property type="nucleotide sequence ID" value="XM_022028647.1"/>
</dbReference>
<dbReference type="InterPro" id="IPR013087">
    <property type="entry name" value="Znf_C2H2_type"/>
</dbReference>
<keyword evidence="1" id="KW-0862">Zinc</keyword>
<protein>
    <recommendedName>
        <fullName evidence="3">C2H2-type domain-containing protein</fullName>
    </recommendedName>
</protein>
<feature type="region of interest" description="Disordered" evidence="2">
    <location>
        <begin position="60"/>
        <end position="87"/>
    </location>
</feature>
<feature type="region of interest" description="Disordered" evidence="2">
    <location>
        <begin position="109"/>
        <end position="179"/>
    </location>
</feature>
<feature type="compositionally biased region" description="Low complexity" evidence="2">
    <location>
        <begin position="288"/>
        <end position="299"/>
    </location>
</feature>
<reference evidence="4 5" key="1">
    <citation type="submission" date="2016-07" db="EMBL/GenBank/DDBJ databases">
        <title>Pervasive Adenine N6-methylation of Active Genes in Fungi.</title>
        <authorList>
            <consortium name="DOE Joint Genome Institute"/>
            <person name="Mondo S.J."/>
            <person name="Dannebaum R.O."/>
            <person name="Kuo R.C."/>
            <person name="Labutti K."/>
            <person name="Haridas S."/>
            <person name="Kuo A."/>
            <person name="Salamov A."/>
            <person name="Ahrendt S.R."/>
            <person name="Lipzen A."/>
            <person name="Sullivan W."/>
            <person name="Andreopoulos W.B."/>
            <person name="Clum A."/>
            <person name="Lindquist E."/>
            <person name="Daum C."/>
            <person name="Ramamoorthy G.K."/>
            <person name="Gryganskyi A."/>
            <person name="Culley D."/>
            <person name="Magnuson J.K."/>
            <person name="James T.Y."/>
            <person name="O'Malley M.A."/>
            <person name="Stajich J.E."/>
            <person name="Spatafora J.W."/>
            <person name="Visel A."/>
            <person name="Grigoriev I.V."/>
        </authorList>
    </citation>
    <scope>NUCLEOTIDE SEQUENCE [LARGE SCALE GENOMIC DNA]</scope>
    <source>
        <strain evidence="4 5">NRRL 3116</strain>
    </source>
</reference>
<dbReference type="GO" id="GO:0008270">
    <property type="term" value="F:zinc ion binding"/>
    <property type="evidence" value="ECO:0007669"/>
    <property type="project" value="UniProtKB-KW"/>
</dbReference>
<keyword evidence="1" id="KW-0479">Metal-binding</keyword>
<feature type="region of interest" description="Disordered" evidence="2">
    <location>
        <begin position="279"/>
        <end position="345"/>
    </location>
</feature>
<keyword evidence="5" id="KW-1185">Reference proteome</keyword>
<comment type="caution">
    <text evidence="4">The sequence shown here is derived from an EMBL/GenBank/DDBJ whole genome shotgun (WGS) entry which is preliminary data.</text>
</comment>
<feature type="compositionally biased region" description="Low complexity" evidence="2">
    <location>
        <begin position="211"/>
        <end position="222"/>
    </location>
</feature>
<feature type="region of interest" description="Disordered" evidence="2">
    <location>
        <begin position="211"/>
        <end position="249"/>
    </location>
</feature>
<evidence type="ECO:0000313" key="5">
    <source>
        <dbReference type="Proteomes" id="UP000193648"/>
    </source>
</evidence>
<dbReference type="Proteomes" id="UP000193648">
    <property type="component" value="Unassembled WGS sequence"/>
</dbReference>
<feature type="compositionally biased region" description="Low complexity" evidence="2">
    <location>
        <begin position="141"/>
        <end position="155"/>
    </location>
</feature>
<keyword evidence="1" id="KW-0863">Zinc-finger</keyword>
<name>A0A1Y2GTT0_9FUNG</name>
<feature type="region of interest" description="Disordered" evidence="2">
    <location>
        <begin position="624"/>
        <end position="659"/>
    </location>
</feature>
<feature type="region of interest" description="Disordered" evidence="2">
    <location>
        <begin position="1"/>
        <end position="30"/>
    </location>
</feature>
<feature type="compositionally biased region" description="Polar residues" evidence="2">
    <location>
        <begin position="68"/>
        <end position="87"/>
    </location>
</feature>
<dbReference type="PROSITE" id="PS00028">
    <property type="entry name" value="ZINC_FINGER_C2H2_1"/>
    <property type="match status" value="1"/>
</dbReference>
<gene>
    <name evidence="4" type="ORF">BCR41DRAFT_394463</name>
</gene>
<evidence type="ECO:0000313" key="4">
    <source>
        <dbReference type="EMBL" id="ORZ22896.1"/>
    </source>
</evidence>
<dbReference type="PROSITE" id="PS50157">
    <property type="entry name" value="ZINC_FINGER_C2H2_2"/>
    <property type="match status" value="1"/>
</dbReference>
<evidence type="ECO:0000256" key="1">
    <source>
        <dbReference type="PROSITE-ProRule" id="PRU00042"/>
    </source>
</evidence>
<feature type="compositionally biased region" description="Polar residues" evidence="2">
    <location>
        <begin position="158"/>
        <end position="171"/>
    </location>
</feature>
<feature type="compositionally biased region" description="Low complexity" evidence="2">
    <location>
        <begin position="628"/>
        <end position="640"/>
    </location>
</feature>
<dbReference type="InParanoid" id="A0A1Y2GTT0"/>
<feature type="compositionally biased region" description="Polar residues" evidence="2">
    <location>
        <begin position="479"/>
        <end position="493"/>
    </location>
</feature>
<sequence>MSHYLQYQQHQSEQPTFQQQQQLHPQQLQLQDQAQQSMAYYSHLQVPTMYGMSHCQGYLNNNHDDSNMPVSTQQQATNTNSDSDHSSLINIRRDSGIAHSSLDDLSIGSAPINSANQSPEGDLKGGAASSSLPSTHRSIDNSKNNNSTNNSTSPSYLLPSQSTSISTTDVEGSTPIVPSMSNRMDYMFNNMSRMLVVQPQQQRPVTSITTTTTATGLQGRTTPASSSNPDSWPFPPTSQTATVAQTTEGSPMSALYDIQQQPMAASQQQAIPQQGLIPSLQYDPRYGQPQRSQQQPRSPVHVMAESRMAQPSTPLFDAGFSKQPSLQWEQSPSFEPGHHHYSSSSASAVASPSMTAANDIVQTCQQGYFNYCPPSWGSMVSSPIESSSSSGSSTPLFASPPLSTYAYSELAAASCDSSRAASPSFPPVTATLTTVAYDAYLSERRTRRLESDKNNSSSLTIRSRKSSTSSNSSVGSQPYRRTSNLRETSNHNTLRMGPNTSSSSTSSSSSSHQCPKCGQCFAGLAVLARHIESIHDKLLWNCVGCKSNLSRRDAVTRHINLSPMDSICRAVGTIGQVKLTNGVEVHYEVSSYRAKPLEEVMSRMGKKIPTQLRKEIDRSKATMQMREAATAATTSMASASPESVAVPTLGNPSSLRDFS</sequence>
<organism evidence="4 5">
    <name type="scientific">Lobosporangium transversale</name>
    <dbReference type="NCBI Taxonomy" id="64571"/>
    <lineage>
        <taxon>Eukaryota</taxon>
        <taxon>Fungi</taxon>
        <taxon>Fungi incertae sedis</taxon>
        <taxon>Mucoromycota</taxon>
        <taxon>Mortierellomycotina</taxon>
        <taxon>Mortierellomycetes</taxon>
        <taxon>Mortierellales</taxon>
        <taxon>Mortierellaceae</taxon>
        <taxon>Lobosporangium</taxon>
    </lineage>
</organism>
<accession>A0A1Y2GTT0</accession>
<feature type="compositionally biased region" description="Polar residues" evidence="2">
    <location>
        <begin position="237"/>
        <end position="249"/>
    </location>
</feature>
<feature type="compositionally biased region" description="Low complexity" evidence="2">
    <location>
        <begin position="456"/>
        <end position="476"/>
    </location>
</feature>
<dbReference type="OrthoDB" id="2444917at2759"/>
<proteinExistence type="predicted"/>
<dbReference type="AlphaFoldDB" id="A0A1Y2GTT0"/>
<feature type="compositionally biased region" description="Low complexity" evidence="2">
    <location>
        <begin position="500"/>
        <end position="511"/>
    </location>
</feature>
<dbReference type="EMBL" id="MCFF01000010">
    <property type="protein sequence ID" value="ORZ22896.1"/>
    <property type="molecule type" value="Genomic_DNA"/>
</dbReference>
<evidence type="ECO:0000256" key="2">
    <source>
        <dbReference type="SAM" id="MobiDB-lite"/>
    </source>
</evidence>
<dbReference type="Gene3D" id="3.30.160.60">
    <property type="entry name" value="Classic Zinc Finger"/>
    <property type="match status" value="1"/>
</dbReference>
<feature type="compositionally biased region" description="Polar residues" evidence="2">
    <location>
        <begin position="322"/>
        <end position="333"/>
    </location>
</feature>
<feature type="compositionally biased region" description="Polar residues" evidence="2">
    <location>
        <begin position="650"/>
        <end position="659"/>
    </location>
</feature>
<dbReference type="GeneID" id="33570490"/>
<feature type="compositionally biased region" description="Low complexity" evidence="2">
    <location>
        <begin position="8"/>
        <end position="30"/>
    </location>
</feature>
<evidence type="ECO:0000259" key="3">
    <source>
        <dbReference type="PROSITE" id="PS50157"/>
    </source>
</evidence>